<evidence type="ECO:0000313" key="5">
    <source>
        <dbReference type="Proteomes" id="UP000215335"/>
    </source>
</evidence>
<evidence type="ECO:0000256" key="2">
    <source>
        <dbReference type="SAM" id="SignalP"/>
    </source>
</evidence>
<gene>
    <name evidence="4" type="ORF">TSAR_011845</name>
</gene>
<feature type="signal peptide" evidence="2">
    <location>
        <begin position="1"/>
        <end position="19"/>
    </location>
</feature>
<evidence type="ECO:0000256" key="1">
    <source>
        <dbReference type="SAM" id="MobiDB-lite"/>
    </source>
</evidence>
<evidence type="ECO:0000313" key="4">
    <source>
        <dbReference type="EMBL" id="OXU17422.1"/>
    </source>
</evidence>
<evidence type="ECO:0000259" key="3">
    <source>
        <dbReference type="SMART" id="SM00848"/>
    </source>
</evidence>
<reference evidence="4 5" key="1">
    <citation type="journal article" date="2017" name="Curr. Biol.">
        <title>The Evolution of Venom by Co-option of Single-Copy Genes.</title>
        <authorList>
            <person name="Martinson E.O."/>
            <person name="Mrinalini"/>
            <person name="Kelkar Y.D."/>
            <person name="Chang C.H."/>
            <person name="Werren J.H."/>
        </authorList>
    </citation>
    <scope>NUCLEOTIDE SEQUENCE [LARGE SCALE GENOMIC DNA]</scope>
    <source>
        <strain evidence="4 5">Alberta</strain>
        <tissue evidence="4">Whole body</tissue>
    </source>
</reference>
<dbReference type="SMART" id="SM00848">
    <property type="entry name" value="Inhibitor_I29"/>
    <property type="match status" value="1"/>
</dbReference>
<name>A0A232EGH2_9HYME</name>
<dbReference type="Gene3D" id="1.10.287.2250">
    <property type="match status" value="1"/>
</dbReference>
<keyword evidence="2" id="KW-0732">Signal</keyword>
<feature type="chain" id="PRO_5012692046" description="Cathepsin propeptide inhibitor domain-containing protein" evidence="2">
    <location>
        <begin position="20"/>
        <end position="111"/>
    </location>
</feature>
<dbReference type="InterPro" id="IPR038765">
    <property type="entry name" value="Papain-like_cys_pep_sf"/>
</dbReference>
<dbReference type="STRING" id="543379.A0A232EGH2"/>
<feature type="domain" description="Cathepsin propeptide inhibitor" evidence="3">
    <location>
        <begin position="23"/>
        <end position="83"/>
    </location>
</feature>
<dbReference type="EMBL" id="NNAY01004781">
    <property type="protein sequence ID" value="OXU17422.1"/>
    <property type="molecule type" value="Genomic_DNA"/>
</dbReference>
<accession>A0A232EGH2</accession>
<proteinExistence type="predicted"/>
<comment type="caution">
    <text evidence="4">The sequence shown here is derived from an EMBL/GenBank/DDBJ whole genome shotgun (WGS) entry which is preliminary data.</text>
</comment>
<organism evidence="4 5">
    <name type="scientific">Trichomalopsis sarcophagae</name>
    <dbReference type="NCBI Taxonomy" id="543379"/>
    <lineage>
        <taxon>Eukaryota</taxon>
        <taxon>Metazoa</taxon>
        <taxon>Ecdysozoa</taxon>
        <taxon>Arthropoda</taxon>
        <taxon>Hexapoda</taxon>
        <taxon>Insecta</taxon>
        <taxon>Pterygota</taxon>
        <taxon>Neoptera</taxon>
        <taxon>Endopterygota</taxon>
        <taxon>Hymenoptera</taxon>
        <taxon>Apocrita</taxon>
        <taxon>Proctotrupomorpha</taxon>
        <taxon>Chalcidoidea</taxon>
        <taxon>Pteromalidae</taxon>
        <taxon>Pteromalinae</taxon>
        <taxon>Trichomalopsis</taxon>
    </lineage>
</organism>
<keyword evidence="5" id="KW-1185">Reference proteome</keyword>
<sequence length="111" mass="13144">MKFLIVALLMAVVVVQVLADDEWEQYKIKFNKKYANPEEEQRRYNIYLDTKKKVEEHNVKYNNGEVSFSFGINHFADWTPEELKSMHGLRLPEQKSKSEHKQKAEAFIRPG</sequence>
<protein>
    <recommendedName>
        <fullName evidence="3">Cathepsin propeptide inhibitor domain-containing protein</fullName>
    </recommendedName>
</protein>
<dbReference type="Proteomes" id="UP000215335">
    <property type="component" value="Unassembled WGS sequence"/>
</dbReference>
<dbReference type="Pfam" id="PF08246">
    <property type="entry name" value="Inhibitor_I29"/>
    <property type="match status" value="1"/>
</dbReference>
<dbReference type="SUPFAM" id="SSF54001">
    <property type="entry name" value="Cysteine proteinases"/>
    <property type="match status" value="1"/>
</dbReference>
<dbReference type="AlphaFoldDB" id="A0A232EGH2"/>
<dbReference type="OrthoDB" id="5855924at2759"/>
<dbReference type="InterPro" id="IPR013201">
    <property type="entry name" value="Prot_inhib_I29"/>
</dbReference>
<feature type="region of interest" description="Disordered" evidence="1">
    <location>
        <begin position="90"/>
        <end position="111"/>
    </location>
</feature>